<keyword evidence="3" id="KW-0238">DNA-binding</keyword>
<feature type="domain" description="Response regulatory" evidence="5">
    <location>
        <begin position="4"/>
        <end position="118"/>
    </location>
</feature>
<dbReference type="InterPro" id="IPR011006">
    <property type="entry name" value="CheY-like_superfamily"/>
</dbReference>
<gene>
    <name evidence="6" type="ORF">SAMN05660330_02843</name>
</gene>
<dbReference type="RefSeq" id="WP_092223960.1">
    <property type="nucleotide sequence ID" value="NZ_FNJI01000021.1"/>
</dbReference>
<evidence type="ECO:0000259" key="5">
    <source>
        <dbReference type="PROSITE" id="PS50110"/>
    </source>
</evidence>
<dbReference type="InterPro" id="IPR039420">
    <property type="entry name" value="WalR-like"/>
</dbReference>
<evidence type="ECO:0000256" key="3">
    <source>
        <dbReference type="ARBA" id="ARBA00023125"/>
    </source>
</evidence>
<dbReference type="Proteomes" id="UP000199073">
    <property type="component" value="Unassembled WGS sequence"/>
</dbReference>
<evidence type="ECO:0000256" key="1">
    <source>
        <dbReference type="ARBA" id="ARBA00022553"/>
    </source>
</evidence>
<keyword evidence="1 4" id="KW-0597">Phosphoprotein</keyword>
<dbReference type="OrthoDB" id="9788090at2"/>
<accession>A0A1H0SXK9</accession>
<proteinExistence type="predicted"/>
<keyword evidence="7" id="KW-1185">Reference proteome</keyword>
<dbReference type="PANTHER" id="PTHR48111:SF40">
    <property type="entry name" value="PHOSPHATE REGULON TRANSCRIPTIONAL REGULATORY PROTEIN PHOB"/>
    <property type="match status" value="1"/>
</dbReference>
<organism evidence="6 7">
    <name type="scientific">Desulforhopalus singaporensis</name>
    <dbReference type="NCBI Taxonomy" id="91360"/>
    <lineage>
        <taxon>Bacteria</taxon>
        <taxon>Pseudomonadati</taxon>
        <taxon>Thermodesulfobacteriota</taxon>
        <taxon>Desulfobulbia</taxon>
        <taxon>Desulfobulbales</taxon>
        <taxon>Desulfocapsaceae</taxon>
        <taxon>Desulforhopalus</taxon>
    </lineage>
</organism>
<dbReference type="SMART" id="SM00448">
    <property type="entry name" value="REC"/>
    <property type="match status" value="1"/>
</dbReference>
<dbReference type="STRING" id="91360.SAMN05660330_02843"/>
<evidence type="ECO:0000313" key="6">
    <source>
        <dbReference type="EMBL" id="SDP46355.1"/>
    </source>
</evidence>
<dbReference type="GO" id="GO:0006355">
    <property type="term" value="P:regulation of DNA-templated transcription"/>
    <property type="evidence" value="ECO:0007669"/>
    <property type="project" value="TreeGrafter"/>
</dbReference>
<dbReference type="Pfam" id="PF00072">
    <property type="entry name" value="Response_reg"/>
    <property type="match status" value="1"/>
</dbReference>
<dbReference type="GO" id="GO:0000976">
    <property type="term" value="F:transcription cis-regulatory region binding"/>
    <property type="evidence" value="ECO:0007669"/>
    <property type="project" value="TreeGrafter"/>
</dbReference>
<feature type="modified residue" description="4-aspartylphosphate" evidence="4">
    <location>
        <position position="53"/>
    </location>
</feature>
<evidence type="ECO:0000256" key="2">
    <source>
        <dbReference type="ARBA" id="ARBA00023012"/>
    </source>
</evidence>
<dbReference type="PANTHER" id="PTHR48111">
    <property type="entry name" value="REGULATOR OF RPOS"/>
    <property type="match status" value="1"/>
</dbReference>
<dbReference type="GO" id="GO:0005829">
    <property type="term" value="C:cytosol"/>
    <property type="evidence" value="ECO:0007669"/>
    <property type="project" value="TreeGrafter"/>
</dbReference>
<keyword evidence="2" id="KW-0902">Two-component regulatory system</keyword>
<dbReference type="GO" id="GO:0000156">
    <property type="term" value="F:phosphorelay response regulator activity"/>
    <property type="evidence" value="ECO:0007669"/>
    <property type="project" value="TreeGrafter"/>
</dbReference>
<dbReference type="EMBL" id="FNJI01000021">
    <property type="protein sequence ID" value="SDP46355.1"/>
    <property type="molecule type" value="Genomic_DNA"/>
</dbReference>
<reference evidence="6 7" key="1">
    <citation type="submission" date="2016-10" db="EMBL/GenBank/DDBJ databases">
        <authorList>
            <person name="de Groot N.N."/>
        </authorList>
    </citation>
    <scope>NUCLEOTIDE SEQUENCE [LARGE SCALE GENOMIC DNA]</scope>
    <source>
        <strain evidence="6 7">DSM 12130</strain>
    </source>
</reference>
<dbReference type="PROSITE" id="PS50110">
    <property type="entry name" value="RESPONSE_REGULATORY"/>
    <property type="match status" value="1"/>
</dbReference>
<protein>
    <submittedName>
        <fullName evidence="6">Response regulator receiver domain-containing protein</fullName>
    </submittedName>
</protein>
<name>A0A1H0SXK9_9BACT</name>
<dbReference type="AlphaFoldDB" id="A0A1H0SXK9"/>
<dbReference type="GO" id="GO:0032993">
    <property type="term" value="C:protein-DNA complex"/>
    <property type="evidence" value="ECO:0007669"/>
    <property type="project" value="TreeGrafter"/>
</dbReference>
<evidence type="ECO:0000256" key="4">
    <source>
        <dbReference type="PROSITE-ProRule" id="PRU00169"/>
    </source>
</evidence>
<dbReference type="Gene3D" id="3.40.50.2300">
    <property type="match status" value="1"/>
</dbReference>
<sequence length="142" mass="15940">MVEKVLLVDDELDFLEFLSARLRLRGVGVVVESSSRAAVSAYDAGNYDVVVLDVVMPAPDGFALYKRLRALDPYLQVIFVTGHGAVKDSVRAMKLGALDYLEKPLDIDEMCAKIRLAGARRQKLVMRDYERQARLIAARKPW</sequence>
<dbReference type="SUPFAM" id="SSF52172">
    <property type="entry name" value="CheY-like"/>
    <property type="match status" value="1"/>
</dbReference>
<evidence type="ECO:0000313" key="7">
    <source>
        <dbReference type="Proteomes" id="UP000199073"/>
    </source>
</evidence>
<dbReference type="InterPro" id="IPR001789">
    <property type="entry name" value="Sig_transdc_resp-reg_receiver"/>
</dbReference>